<dbReference type="InterPro" id="IPR036388">
    <property type="entry name" value="WH-like_DNA-bd_sf"/>
</dbReference>
<sequence length="268" mass="29091">MPRSSRPELPATPVYLRIAAALARDIEQGTIPVNSRLPAERALAARFDVNRQTVRAALQHLRDQRLVLTDRRGTYAVDRASHDAPPVPAPSSAVRDLPAFPAPSAGGPTSGRLFSASVSPSLAQQLGLAGGRSTLIHHHRVLNAAGKAVQDAVTYFSPTAVAEVPELARYLTRVPVSDPDLSLLYLWLERAGLRTVVREAITLTRHDRRGPAAPGLTMRRRVHDQHARLLALTDLGFTQPWQEITLEYTNPSASAHTLRPLPPIAVGT</sequence>
<dbReference type="SMART" id="SM00345">
    <property type="entry name" value="HTH_GNTR"/>
    <property type="match status" value="1"/>
</dbReference>
<dbReference type="Pfam" id="PF00392">
    <property type="entry name" value="GntR"/>
    <property type="match status" value="1"/>
</dbReference>
<dbReference type="InterPro" id="IPR000524">
    <property type="entry name" value="Tscrpt_reg_HTH_GntR"/>
</dbReference>
<gene>
    <name evidence="6" type="ORF">ACFWJN_31925</name>
</gene>
<evidence type="ECO:0000256" key="1">
    <source>
        <dbReference type="ARBA" id="ARBA00023015"/>
    </source>
</evidence>
<keyword evidence="1" id="KW-0805">Transcription regulation</keyword>
<evidence type="ECO:0000256" key="4">
    <source>
        <dbReference type="SAM" id="MobiDB-lite"/>
    </source>
</evidence>
<dbReference type="PANTHER" id="PTHR44846">
    <property type="entry name" value="MANNOSYL-D-GLYCERATE TRANSPORT/METABOLISM SYSTEM REPRESSOR MNGR-RELATED"/>
    <property type="match status" value="1"/>
</dbReference>
<dbReference type="Proteomes" id="UP001598448">
    <property type="component" value="Unassembled WGS sequence"/>
</dbReference>
<proteinExistence type="predicted"/>
<dbReference type="PRINTS" id="PR00035">
    <property type="entry name" value="HTHGNTR"/>
</dbReference>
<organism evidence="6 7">
    <name type="scientific">Streptomyces albidochromogenes</name>
    <dbReference type="NCBI Taxonomy" id="329524"/>
    <lineage>
        <taxon>Bacteria</taxon>
        <taxon>Bacillati</taxon>
        <taxon>Actinomycetota</taxon>
        <taxon>Actinomycetes</taxon>
        <taxon>Kitasatosporales</taxon>
        <taxon>Streptomycetaceae</taxon>
        <taxon>Streptomyces</taxon>
    </lineage>
</organism>
<dbReference type="Gene3D" id="1.10.10.10">
    <property type="entry name" value="Winged helix-like DNA-binding domain superfamily/Winged helix DNA-binding domain"/>
    <property type="match status" value="1"/>
</dbReference>
<dbReference type="InterPro" id="IPR036390">
    <property type="entry name" value="WH_DNA-bd_sf"/>
</dbReference>
<feature type="region of interest" description="Disordered" evidence="4">
    <location>
        <begin position="79"/>
        <end position="102"/>
    </location>
</feature>
<evidence type="ECO:0000259" key="5">
    <source>
        <dbReference type="PROSITE" id="PS50949"/>
    </source>
</evidence>
<evidence type="ECO:0000256" key="2">
    <source>
        <dbReference type="ARBA" id="ARBA00023125"/>
    </source>
</evidence>
<dbReference type="RefSeq" id="WP_386721854.1">
    <property type="nucleotide sequence ID" value="NZ_JBHXIJ010000418.1"/>
</dbReference>
<evidence type="ECO:0000313" key="7">
    <source>
        <dbReference type="Proteomes" id="UP001598448"/>
    </source>
</evidence>
<protein>
    <submittedName>
        <fullName evidence="6">GntR family transcriptional regulator</fullName>
    </submittedName>
</protein>
<evidence type="ECO:0000256" key="3">
    <source>
        <dbReference type="ARBA" id="ARBA00023163"/>
    </source>
</evidence>
<keyword evidence="2" id="KW-0238">DNA-binding</keyword>
<accession>A0ABW6FXQ4</accession>
<feature type="domain" description="HTH gntR-type" evidence="5">
    <location>
        <begin position="12"/>
        <end position="79"/>
    </location>
</feature>
<reference evidence="6 7" key="1">
    <citation type="submission" date="2024-09" db="EMBL/GenBank/DDBJ databases">
        <title>The Natural Products Discovery Center: Release of the First 8490 Sequenced Strains for Exploring Actinobacteria Biosynthetic Diversity.</title>
        <authorList>
            <person name="Kalkreuter E."/>
            <person name="Kautsar S.A."/>
            <person name="Yang D."/>
            <person name="Bader C.D."/>
            <person name="Teijaro C.N."/>
            <person name="Fluegel L."/>
            <person name="Davis C.M."/>
            <person name="Simpson J.R."/>
            <person name="Lauterbach L."/>
            <person name="Steele A.D."/>
            <person name="Gui C."/>
            <person name="Meng S."/>
            <person name="Li G."/>
            <person name="Viehrig K."/>
            <person name="Ye F."/>
            <person name="Su P."/>
            <person name="Kiefer A.F."/>
            <person name="Nichols A."/>
            <person name="Cepeda A.J."/>
            <person name="Yan W."/>
            <person name="Fan B."/>
            <person name="Jiang Y."/>
            <person name="Adhikari A."/>
            <person name="Zheng C.-J."/>
            <person name="Schuster L."/>
            <person name="Cowan T.M."/>
            <person name="Smanski M.J."/>
            <person name="Chevrette M.G."/>
            <person name="De Carvalho L.P.S."/>
            <person name="Shen B."/>
        </authorList>
    </citation>
    <scope>NUCLEOTIDE SEQUENCE [LARGE SCALE GENOMIC DNA]</scope>
    <source>
        <strain evidence="6 7">NPDC058348</strain>
    </source>
</reference>
<dbReference type="PANTHER" id="PTHR44846:SF17">
    <property type="entry name" value="GNTR-FAMILY TRANSCRIPTIONAL REGULATOR"/>
    <property type="match status" value="1"/>
</dbReference>
<dbReference type="SUPFAM" id="SSF46785">
    <property type="entry name" value="Winged helix' DNA-binding domain"/>
    <property type="match status" value="1"/>
</dbReference>
<keyword evidence="3" id="KW-0804">Transcription</keyword>
<dbReference type="EMBL" id="JBHXIJ010000418">
    <property type="protein sequence ID" value="MFD5103541.1"/>
    <property type="molecule type" value="Genomic_DNA"/>
</dbReference>
<name>A0ABW6FXQ4_9ACTN</name>
<evidence type="ECO:0000313" key="6">
    <source>
        <dbReference type="EMBL" id="MFD5103541.1"/>
    </source>
</evidence>
<comment type="caution">
    <text evidence="6">The sequence shown here is derived from an EMBL/GenBank/DDBJ whole genome shotgun (WGS) entry which is preliminary data.</text>
</comment>
<dbReference type="InterPro" id="IPR050679">
    <property type="entry name" value="Bact_HTH_transcr_reg"/>
</dbReference>
<keyword evidence="7" id="KW-1185">Reference proteome</keyword>
<dbReference type="PROSITE" id="PS50949">
    <property type="entry name" value="HTH_GNTR"/>
    <property type="match status" value="1"/>
</dbReference>
<dbReference type="CDD" id="cd07377">
    <property type="entry name" value="WHTH_GntR"/>
    <property type="match status" value="1"/>
</dbReference>